<protein>
    <submittedName>
        <fullName evidence="5">LacI family DNA-binding transcriptional regulator</fullName>
    </submittedName>
</protein>
<feature type="domain" description="HTH lacI-type" evidence="4">
    <location>
        <begin position="2"/>
        <end position="56"/>
    </location>
</feature>
<evidence type="ECO:0000256" key="1">
    <source>
        <dbReference type="ARBA" id="ARBA00023015"/>
    </source>
</evidence>
<accession>A0ABT9DBZ4</accession>
<evidence type="ECO:0000313" key="6">
    <source>
        <dbReference type="Proteomes" id="UP001232536"/>
    </source>
</evidence>
<reference evidence="5 6" key="1">
    <citation type="submission" date="2023-07" db="EMBL/GenBank/DDBJ databases">
        <title>Description of novel actinomycetes strains, isolated from tidal flat sediment.</title>
        <authorList>
            <person name="Lu C."/>
        </authorList>
    </citation>
    <scope>NUCLEOTIDE SEQUENCE [LARGE SCALE GENOMIC DNA]</scope>
    <source>
        <strain evidence="5 6">SYSU T00b441</strain>
    </source>
</reference>
<dbReference type="SUPFAM" id="SSF47413">
    <property type="entry name" value="lambda repressor-like DNA-binding domains"/>
    <property type="match status" value="1"/>
</dbReference>
<dbReference type="PANTHER" id="PTHR30146">
    <property type="entry name" value="LACI-RELATED TRANSCRIPTIONAL REPRESSOR"/>
    <property type="match status" value="1"/>
</dbReference>
<dbReference type="InterPro" id="IPR046335">
    <property type="entry name" value="LacI/GalR-like_sensor"/>
</dbReference>
<dbReference type="EMBL" id="JAUQYP010000002">
    <property type="protein sequence ID" value="MDO8108404.1"/>
    <property type="molecule type" value="Genomic_DNA"/>
</dbReference>
<evidence type="ECO:0000313" key="5">
    <source>
        <dbReference type="EMBL" id="MDO8108404.1"/>
    </source>
</evidence>
<evidence type="ECO:0000256" key="3">
    <source>
        <dbReference type="ARBA" id="ARBA00023163"/>
    </source>
</evidence>
<dbReference type="GO" id="GO:0003677">
    <property type="term" value="F:DNA binding"/>
    <property type="evidence" value="ECO:0007669"/>
    <property type="project" value="UniProtKB-KW"/>
</dbReference>
<keyword evidence="6" id="KW-1185">Reference proteome</keyword>
<dbReference type="CDD" id="cd06267">
    <property type="entry name" value="PBP1_LacI_sugar_binding-like"/>
    <property type="match status" value="1"/>
</dbReference>
<dbReference type="InterPro" id="IPR000843">
    <property type="entry name" value="HTH_LacI"/>
</dbReference>
<dbReference type="InterPro" id="IPR028082">
    <property type="entry name" value="Peripla_BP_I"/>
</dbReference>
<dbReference type="PANTHER" id="PTHR30146:SF153">
    <property type="entry name" value="LACTOSE OPERON REPRESSOR"/>
    <property type="match status" value="1"/>
</dbReference>
<gene>
    <name evidence="5" type="ORF">Q6348_14490</name>
</gene>
<evidence type="ECO:0000259" key="4">
    <source>
        <dbReference type="PROSITE" id="PS50932"/>
    </source>
</evidence>
<dbReference type="Pfam" id="PF13377">
    <property type="entry name" value="Peripla_BP_3"/>
    <property type="match status" value="1"/>
</dbReference>
<keyword evidence="2 5" id="KW-0238">DNA-binding</keyword>
<dbReference type="PROSITE" id="PS00356">
    <property type="entry name" value="HTH_LACI_1"/>
    <property type="match status" value="1"/>
</dbReference>
<name>A0ABT9DBZ4_9CELL</name>
<dbReference type="Proteomes" id="UP001232536">
    <property type="component" value="Unassembled WGS sequence"/>
</dbReference>
<proteinExistence type="predicted"/>
<dbReference type="Pfam" id="PF00356">
    <property type="entry name" value="LacI"/>
    <property type="match status" value="1"/>
</dbReference>
<dbReference type="Gene3D" id="1.10.260.40">
    <property type="entry name" value="lambda repressor-like DNA-binding domains"/>
    <property type="match status" value="1"/>
</dbReference>
<dbReference type="SUPFAM" id="SSF53822">
    <property type="entry name" value="Periplasmic binding protein-like I"/>
    <property type="match status" value="1"/>
</dbReference>
<organism evidence="5 6">
    <name type="scientific">Actinotalea lenta</name>
    <dbReference type="NCBI Taxonomy" id="3064654"/>
    <lineage>
        <taxon>Bacteria</taxon>
        <taxon>Bacillati</taxon>
        <taxon>Actinomycetota</taxon>
        <taxon>Actinomycetes</taxon>
        <taxon>Micrococcales</taxon>
        <taxon>Cellulomonadaceae</taxon>
        <taxon>Actinotalea</taxon>
    </lineage>
</organism>
<dbReference type="PROSITE" id="PS50932">
    <property type="entry name" value="HTH_LACI_2"/>
    <property type="match status" value="1"/>
</dbReference>
<dbReference type="SMART" id="SM00354">
    <property type="entry name" value="HTH_LACI"/>
    <property type="match status" value="1"/>
</dbReference>
<sequence>MATIADVAREAGVSISTVSYALSGKRSITEDTRVRVLAAAARLGYAPKAAARALAARRSQIIAVTTPLHPDTDHSAHMAFAMAVTTAARDHDYDTLLLVQDDALEGMRRSAATSLADGIVVLDVAAHDERADLARSLGCPVVFIGLPADTGGLTCVDLDFRAAAHEAVDTLHAAGHRTVGLVSQPADVIAREANYPLRIEQAFAERADELGLTHALVRPDLDAPHAVLDDLLRLLPEVTAIVLSTPTSVAVALTESLSRRGLRVPDDLSVVTVGMTADPSRPPLPFDSLPLDPALTCPVAVDTLVGLIEGATSPGGVTLVPPTHVSRGSVAPAPVPHPTEVV</sequence>
<dbReference type="RefSeq" id="WP_304602106.1">
    <property type="nucleotide sequence ID" value="NZ_JAUQYP010000002.1"/>
</dbReference>
<keyword evidence="3" id="KW-0804">Transcription</keyword>
<comment type="caution">
    <text evidence="5">The sequence shown here is derived from an EMBL/GenBank/DDBJ whole genome shotgun (WGS) entry which is preliminary data.</text>
</comment>
<dbReference type="Gene3D" id="3.40.50.2300">
    <property type="match status" value="2"/>
</dbReference>
<keyword evidence="1" id="KW-0805">Transcription regulation</keyword>
<dbReference type="CDD" id="cd01392">
    <property type="entry name" value="HTH_LacI"/>
    <property type="match status" value="1"/>
</dbReference>
<dbReference type="InterPro" id="IPR010982">
    <property type="entry name" value="Lambda_DNA-bd_dom_sf"/>
</dbReference>
<evidence type="ECO:0000256" key="2">
    <source>
        <dbReference type="ARBA" id="ARBA00023125"/>
    </source>
</evidence>